<evidence type="ECO:0000256" key="2">
    <source>
        <dbReference type="ARBA" id="ARBA00012176"/>
    </source>
</evidence>
<organism evidence="4">
    <name type="scientific">Eutreptiella gymnastica</name>
    <dbReference type="NCBI Taxonomy" id="73025"/>
    <lineage>
        <taxon>Eukaryota</taxon>
        <taxon>Discoba</taxon>
        <taxon>Euglenozoa</taxon>
        <taxon>Euglenida</taxon>
        <taxon>Spirocuta</taxon>
        <taxon>Euglenophyceae</taxon>
        <taxon>Eutreptiales</taxon>
        <taxon>Eutreptiaceae</taxon>
        <taxon>Eutreptiella</taxon>
    </lineage>
</organism>
<protein>
    <recommendedName>
        <fullName evidence="2">N-acetylglucosaminylphosphatidylinositol deacetylase</fullName>
        <ecNumber evidence="2">3.5.1.89</ecNumber>
    </recommendedName>
</protein>
<reference evidence="4" key="1">
    <citation type="submission" date="2021-01" db="EMBL/GenBank/DDBJ databases">
        <authorList>
            <person name="Corre E."/>
            <person name="Pelletier E."/>
            <person name="Niang G."/>
            <person name="Scheremetjew M."/>
            <person name="Finn R."/>
            <person name="Kale V."/>
            <person name="Holt S."/>
            <person name="Cochrane G."/>
            <person name="Meng A."/>
            <person name="Brown T."/>
            <person name="Cohen L."/>
        </authorList>
    </citation>
    <scope>NUCLEOTIDE SEQUENCE</scope>
    <source>
        <strain evidence="4">CCMP1594</strain>
    </source>
</reference>
<gene>
    <name evidence="4" type="ORF">EGYM00163_LOCUS50115</name>
</gene>
<dbReference type="InterPro" id="IPR003737">
    <property type="entry name" value="GlcNAc_PI_deacetylase-related"/>
</dbReference>
<feature type="region of interest" description="Disordered" evidence="3">
    <location>
        <begin position="73"/>
        <end position="99"/>
    </location>
</feature>
<comment type="similarity">
    <text evidence="1">Belongs to the PIGL family.</text>
</comment>
<dbReference type="AlphaFoldDB" id="A0A7S4LM49"/>
<dbReference type="InterPro" id="IPR024078">
    <property type="entry name" value="LmbE-like_dom_sf"/>
</dbReference>
<dbReference type="SUPFAM" id="SSF102588">
    <property type="entry name" value="LmbE-like"/>
    <property type="match status" value="1"/>
</dbReference>
<name>A0A7S4LM49_9EUGL</name>
<dbReference type="Pfam" id="PF02585">
    <property type="entry name" value="PIG-L"/>
    <property type="match status" value="1"/>
</dbReference>
<dbReference type="EMBL" id="HBJA01145755">
    <property type="protein sequence ID" value="CAE0838743.1"/>
    <property type="molecule type" value="Transcribed_RNA"/>
</dbReference>
<feature type="compositionally biased region" description="Polar residues" evidence="3">
    <location>
        <begin position="86"/>
        <end position="99"/>
    </location>
</feature>
<sequence length="365" mass="41463">MIWRKYGSVTYVLALVVGASTLLLVDWQHSFCRGAPDAARQDRVFRPVQLNTNHLPSRVPSIWRPILASQSIATTKPEDDRVEDNTPPTTATADKSSTNAPVKVDMADWSLEKMKVCLRQVAQGRAMEACQPRADALPDTASKCKEQGNCKLMIVAHADDETIFGGKVLMEEPGWTLVCVTCNEQKRWRNFQKVAKLIGGTAIKFGLQDVHYEPWPQKDQQRFAKAIFHLFQTTSFSEIVTHNPYGEYGHPQHQQVFQWAAGFVKKVPLYVFSANSTVTVPKHQRPLLFRMLASHTDQVRALSKLLSITIHQSTRRCLLKFNASGQVYYCTNSNKEMEEEERRILRPQGVVSRFQSRSSFLRNAR</sequence>
<evidence type="ECO:0000313" key="4">
    <source>
        <dbReference type="EMBL" id="CAE0838743.1"/>
    </source>
</evidence>
<dbReference type="EC" id="3.5.1.89" evidence="2"/>
<evidence type="ECO:0000256" key="1">
    <source>
        <dbReference type="ARBA" id="ARBA00006066"/>
    </source>
</evidence>
<evidence type="ECO:0000256" key="3">
    <source>
        <dbReference type="SAM" id="MobiDB-lite"/>
    </source>
</evidence>
<proteinExistence type="inferred from homology"/>
<accession>A0A7S4LM49</accession>
<dbReference type="Gene3D" id="3.40.50.10320">
    <property type="entry name" value="LmbE-like"/>
    <property type="match status" value="1"/>
</dbReference>